<keyword evidence="1" id="KW-0472">Membrane</keyword>
<feature type="transmembrane region" description="Helical" evidence="1">
    <location>
        <begin position="41"/>
        <end position="69"/>
    </location>
</feature>
<dbReference type="Proteomes" id="UP000620147">
    <property type="component" value="Unassembled WGS sequence"/>
</dbReference>
<organism evidence="2 3">
    <name type="scientific">Butyricicoccus faecihominis</name>
    <dbReference type="NCBI Taxonomy" id="1712515"/>
    <lineage>
        <taxon>Bacteria</taxon>
        <taxon>Bacillati</taxon>
        <taxon>Bacillota</taxon>
        <taxon>Clostridia</taxon>
        <taxon>Eubacteriales</taxon>
        <taxon>Butyricicoccaceae</taxon>
        <taxon>Butyricicoccus</taxon>
    </lineage>
</organism>
<name>A0ABQ1DYQ4_9FIRM</name>
<gene>
    <name evidence="2" type="ORF">BUFA31_10170</name>
</gene>
<evidence type="ECO:0000313" key="3">
    <source>
        <dbReference type="Proteomes" id="UP000620147"/>
    </source>
</evidence>
<dbReference type="RefSeq" id="WP_118730395.1">
    <property type="nucleotide sequence ID" value="NZ_BLYJ01000009.1"/>
</dbReference>
<keyword evidence="3" id="KW-1185">Reference proteome</keyword>
<accession>A0ABQ1DYQ4</accession>
<protein>
    <recommendedName>
        <fullName evidence="4">TRAP C4-dicarboxylate transport system permease DctM subunit domain-containing protein</fullName>
    </recommendedName>
</protein>
<proteinExistence type="predicted"/>
<comment type="caution">
    <text evidence="2">The sequence shown here is derived from an EMBL/GenBank/DDBJ whole genome shotgun (WGS) entry which is preliminary data.</text>
</comment>
<reference evidence="2 3" key="1">
    <citation type="submission" date="2020-06" db="EMBL/GenBank/DDBJ databases">
        <title>Characterization of fructooligosaccharide metabolism and fructooligosaccharide-degrading enzymes in human commensal butyrate producers.</title>
        <authorList>
            <person name="Tanno H."/>
            <person name="Fujii T."/>
            <person name="Hirano K."/>
            <person name="Maeno S."/>
            <person name="Tonozuka T."/>
            <person name="Sakamoto M."/>
            <person name="Ohkuma M."/>
            <person name="Tochio T."/>
            <person name="Endo A."/>
        </authorList>
    </citation>
    <scope>NUCLEOTIDE SEQUENCE [LARGE SCALE GENOMIC DNA]</scope>
    <source>
        <strain evidence="2 3">JCM 31056</strain>
    </source>
</reference>
<sequence length="107" mass="10901">MLLELLAIAALIMTNFLSNVVTMVLFFNIGLALLSGSNMHLGAFAAVIGVAASMASLTPSACTPAPLIFGPGHVTVRGVLKANLVFLVLSLAACLVVVYPLASAVFG</sequence>
<evidence type="ECO:0000256" key="1">
    <source>
        <dbReference type="SAM" id="Phobius"/>
    </source>
</evidence>
<evidence type="ECO:0000313" key="2">
    <source>
        <dbReference type="EMBL" id="GFO87853.1"/>
    </source>
</evidence>
<keyword evidence="1" id="KW-0812">Transmembrane</keyword>
<feature type="transmembrane region" description="Helical" evidence="1">
    <location>
        <begin position="84"/>
        <end position="106"/>
    </location>
</feature>
<feature type="transmembrane region" description="Helical" evidence="1">
    <location>
        <begin position="6"/>
        <end position="34"/>
    </location>
</feature>
<dbReference type="EMBL" id="BLYJ01000009">
    <property type="protein sequence ID" value="GFO87853.1"/>
    <property type="molecule type" value="Genomic_DNA"/>
</dbReference>
<keyword evidence="1" id="KW-1133">Transmembrane helix</keyword>
<evidence type="ECO:0008006" key="4">
    <source>
        <dbReference type="Google" id="ProtNLM"/>
    </source>
</evidence>